<name>A0A926NAH7_9BACI</name>
<evidence type="ECO:0000256" key="2">
    <source>
        <dbReference type="ARBA" id="ARBA00007977"/>
    </source>
</evidence>
<evidence type="ECO:0000313" key="8">
    <source>
        <dbReference type="EMBL" id="MBD1380602.1"/>
    </source>
</evidence>
<evidence type="ECO:0000313" key="9">
    <source>
        <dbReference type="Proteomes" id="UP000626844"/>
    </source>
</evidence>
<dbReference type="InterPro" id="IPR018383">
    <property type="entry name" value="UPF0324_pro"/>
</dbReference>
<gene>
    <name evidence="8" type="ORF">IC621_10200</name>
</gene>
<proteinExistence type="inferred from homology"/>
<dbReference type="PANTHER" id="PTHR30106:SF2">
    <property type="entry name" value="UPF0324 INNER MEMBRANE PROTEIN YEIH"/>
    <property type="match status" value="1"/>
</dbReference>
<sequence>MQAEKVNSNTSFPHQKVKLDGLPKYKGYLQGLFLTSMIAFISTQLVQFPVLSVMGSMIIAILIGMGWKVLLNYETSAEKGITFSSKILLRAGIILLGVRLELTQIIKEGPMILLIDVSVVAITMAVMLGIGKLLKMDRHLSALISVGTAVCGAAAIMAVAPVIHCRKEYNALAVAYIAIFGTIGALLYIFFFQLTDADPYLYGIFSGATLHELAHVIAASTPGGNISIDSAMMVKLGRVALLVPVALLLGHFFSPMNKTKKSFRDLPIPWFIFGFLFMSIIGTAGVIPSFLIEPITYLSTFLLTMAMAGLGLSTKFSEFKKAGWRPSILGFIGFSTLVGLGFILLLFL</sequence>
<accession>A0A926NAH7</accession>
<feature type="transmembrane region" description="Helical" evidence="7">
    <location>
        <begin position="239"/>
        <end position="256"/>
    </location>
</feature>
<keyword evidence="6 7" id="KW-0472">Membrane</keyword>
<feature type="transmembrane region" description="Helical" evidence="7">
    <location>
        <begin position="169"/>
        <end position="192"/>
    </location>
</feature>
<protein>
    <submittedName>
        <fullName evidence="8">Sulfate exporter family transporter</fullName>
    </submittedName>
</protein>
<dbReference type="Proteomes" id="UP000626844">
    <property type="component" value="Unassembled WGS sequence"/>
</dbReference>
<feature type="transmembrane region" description="Helical" evidence="7">
    <location>
        <begin position="142"/>
        <end position="163"/>
    </location>
</feature>
<evidence type="ECO:0000256" key="1">
    <source>
        <dbReference type="ARBA" id="ARBA00004651"/>
    </source>
</evidence>
<comment type="caution">
    <text evidence="8">The sequence shown here is derived from an EMBL/GenBank/DDBJ whole genome shotgun (WGS) entry which is preliminary data.</text>
</comment>
<evidence type="ECO:0000256" key="4">
    <source>
        <dbReference type="ARBA" id="ARBA00022692"/>
    </source>
</evidence>
<keyword evidence="3" id="KW-1003">Cell membrane</keyword>
<evidence type="ECO:0000256" key="7">
    <source>
        <dbReference type="SAM" id="Phobius"/>
    </source>
</evidence>
<dbReference type="RefSeq" id="WP_191158199.1">
    <property type="nucleotide sequence ID" value="NZ_JACXAI010000011.1"/>
</dbReference>
<keyword evidence="5 7" id="KW-1133">Transmembrane helix</keyword>
<comment type="similarity">
    <text evidence="2">Belongs to the UPF0324 family.</text>
</comment>
<feature type="transmembrane region" description="Helical" evidence="7">
    <location>
        <begin position="87"/>
        <end position="106"/>
    </location>
</feature>
<evidence type="ECO:0000256" key="6">
    <source>
        <dbReference type="ARBA" id="ARBA00023136"/>
    </source>
</evidence>
<keyword evidence="9" id="KW-1185">Reference proteome</keyword>
<dbReference type="EMBL" id="JACXAI010000011">
    <property type="protein sequence ID" value="MBD1380602.1"/>
    <property type="molecule type" value="Genomic_DNA"/>
</dbReference>
<dbReference type="GO" id="GO:0005886">
    <property type="term" value="C:plasma membrane"/>
    <property type="evidence" value="ECO:0007669"/>
    <property type="project" value="UniProtKB-SubCell"/>
</dbReference>
<dbReference type="AlphaFoldDB" id="A0A926NAH7"/>
<feature type="transmembrane region" description="Helical" evidence="7">
    <location>
        <begin position="48"/>
        <end position="67"/>
    </location>
</feature>
<evidence type="ECO:0000256" key="5">
    <source>
        <dbReference type="ARBA" id="ARBA00022989"/>
    </source>
</evidence>
<feature type="transmembrane region" description="Helical" evidence="7">
    <location>
        <begin position="112"/>
        <end position="130"/>
    </location>
</feature>
<evidence type="ECO:0000256" key="3">
    <source>
        <dbReference type="ARBA" id="ARBA00022475"/>
    </source>
</evidence>
<dbReference type="PANTHER" id="PTHR30106">
    <property type="entry name" value="INNER MEMBRANE PROTEIN YEIH-RELATED"/>
    <property type="match status" value="1"/>
</dbReference>
<comment type="subcellular location">
    <subcellularLocation>
        <location evidence="1">Cell membrane</location>
        <topology evidence="1">Multi-pass membrane protein</topology>
    </subcellularLocation>
</comment>
<keyword evidence="4 7" id="KW-0812">Transmembrane</keyword>
<feature type="transmembrane region" description="Helical" evidence="7">
    <location>
        <begin position="328"/>
        <end position="347"/>
    </location>
</feature>
<reference evidence="8" key="1">
    <citation type="submission" date="2020-09" db="EMBL/GenBank/DDBJ databases">
        <title>A novel bacterium of genus Bacillus, isolated from South China Sea.</title>
        <authorList>
            <person name="Huang H."/>
            <person name="Mo K."/>
            <person name="Hu Y."/>
        </authorList>
    </citation>
    <scope>NUCLEOTIDE SEQUENCE</scope>
    <source>
        <strain evidence="8">IB182487</strain>
    </source>
</reference>
<feature type="transmembrane region" description="Helical" evidence="7">
    <location>
        <begin position="297"/>
        <end position="316"/>
    </location>
</feature>
<feature type="transmembrane region" description="Helical" evidence="7">
    <location>
        <begin position="268"/>
        <end position="291"/>
    </location>
</feature>
<organism evidence="8 9">
    <name type="scientific">Metabacillus arenae</name>
    <dbReference type="NCBI Taxonomy" id="2771434"/>
    <lineage>
        <taxon>Bacteria</taxon>
        <taxon>Bacillati</taxon>
        <taxon>Bacillota</taxon>
        <taxon>Bacilli</taxon>
        <taxon>Bacillales</taxon>
        <taxon>Bacillaceae</taxon>
        <taxon>Metabacillus</taxon>
    </lineage>
</organism>
<dbReference type="Pfam" id="PF03601">
    <property type="entry name" value="Cons_hypoth698"/>
    <property type="match status" value="1"/>
</dbReference>